<organism evidence="9 10">
    <name type="scientific">Humisphaera borealis</name>
    <dbReference type="NCBI Taxonomy" id="2807512"/>
    <lineage>
        <taxon>Bacteria</taxon>
        <taxon>Pseudomonadati</taxon>
        <taxon>Planctomycetota</taxon>
        <taxon>Phycisphaerae</taxon>
        <taxon>Tepidisphaerales</taxon>
        <taxon>Tepidisphaeraceae</taxon>
        <taxon>Humisphaera</taxon>
    </lineage>
</organism>
<accession>A0A7M2X1I4</accession>
<evidence type="ECO:0000256" key="2">
    <source>
        <dbReference type="ARBA" id="ARBA00010581"/>
    </source>
</evidence>
<protein>
    <submittedName>
        <fullName evidence="9">Cytochrome c oxidase subunit 3 family protein</fullName>
    </submittedName>
</protein>
<dbReference type="CDD" id="cd02862">
    <property type="entry name" value="NorE_like"/>
    <property type="match status" value="1"/>
</dbReference>
<evidence type="ECO:0000256" key="5">
    <source>
        <dbReference type="ARBA" id="ARBA00023136"/>
    </source>
</evidence>
<dbReference type="InterPro" id="IPR035973">
    <property type="entry name" value="Cyt_c_oxidase_su3-like_sf"/>
</dbReference>
<dbReference type="AlphaFoldDB" id="A0A7M2X1I4"/>
<evidence type="ECO:0000256" key="6">
    <source>
        <dbReference type="RuleBase" id="RU003376"/>
    </source>
</evidence>
<gene>
    <name evidence="9" type="ORF">IPV69_09410</name>
</gene>
<dbReference type="KEGG" id="hbs:IPV69_09410"/>
<reference evidence="9 10" key="1">
    <citation type="submission" date="2020-10" db="EMBL/GenBank/DDBJ databases">
        <title>Wide distribution of Phycisphaera-like planctomycetes from WD2101 soil group in peatlands and genome analysis of the first cultivated representative.</title>
        <authorList>
            <person name="Dedysh S.N."/>
            <person name="Beletsky A.V."/>
            <person name="Ivanova A."/>
            <person name="Kulichevskaya I.S."/>
            <person name="Suzina N.E."/>
            <person name="Philippov D.A."/>
            <person name="Rakitin A.L."/>
            <person name="Mardanov A.V."/>
            <person name="Ravin N.V."/>
        </authorList>
    </citation>
    <scope>NUCLEOTIDE SEQUENCE [LARGE SCALE GENOMIC DNA]</scope>
    <source>
        <strain evidence="9 10">M1803</strain>
    </source>
</reference>
<dbReference type="GO" id="GO:0004129">
    <property type="term" value="F:cytochrome-c oxidase activity"/>
    <property type="evidence" value="ECO:0007669"/>
    <property type="project" value="InterPro"/>
</dbReference>
<dbReference type="Proteomes" id="UP000593765">
    <property type="component" value="Chromosome"/>
</dbReference>
<evidence type="ECO:0000256" key="4">
    <source>
        <dbReference type="ARBA" id="ARBA00022989"/>
    </source>
</evidence>
<comment type="subcellular location">
    <subcellularLocation>
        <location evidence="6">Cell membrane</location>
        <topology evidence="6">Multi-pass membrane protein</topology>
    </subcellularLocation>
    <subcellularLocation>
        <location evidence="1">Membrane</location>
        <topology evidence="1">Multi-pass membrane protein</topology>
    </subcellularLocation>
</comment>
<dbReference type="PANTHER" id="PTHR11403:SF6">
    <property type="entry name" value="NITRIC OXIDE REDUCTASE SUBUNIT E"/>
    <property type="match status" value="1"/>
</dbReference>
<evidence type="ECO:0000256" key="7">
    <source>
        <dbReference type="SAM" id="Phobius"/>
    </source>
</evidence>
<dbReference type="GO" id="GO:0005886">
    <property type="term" value="C:plasma membrane"/>
    <property type="evidence" value="ECO:0007669"/>
    <property type="project" value="UniProtKB-SubCell"/>
</dbReference>
<keyword evidence="10" id="KW-1185">Reference proteome</keyword>
<feature type="transmembrane region" description="Helical" evidence="7">
    <location>
        <begin position="51"/>
        <end position="71"/>
    </location>
</feature>
<feature type="transmembrane region" description="Helical" evidence="7">
    <location>
        <begin position="227"/>
        <end position="246"/>
    </location>
</feature>
<feature type="transmembrane region" description="Helical" evidence="7">
    <location>
        <begin position="91"/>
        <end position="109"/>
    </location>
</feature>
<keyword evidence="4 7" id="KW-1133">Transmembrane helix</keyword>
<name>A0A7M2X1I4_9BACT</name>
<proteinExistence type="inferred from homology"/>
<dbReference type="InterPro" id="IPR000298">
    <property type="entry name" value="Cyt_c_oxidase-like_su3"/>
</dbReference>
<evidence type="ECO:0000259" key="8">
    <source>
        <dbReference type="PROSITE" id="PS50253"/>
    </source>
</evidence>
<evidence type="ECO:0000256" key="1">
    <source>
        <dbReference type="ARBA" id="ARBA00004141"/>
    </source>
</evidence>
<comment type="similarity">
    <text evidence="2 6">Belongs to the cytochrome c oxidase subunit 3 family.</text>
</comment>
<feature type="transmembrane region" description="Helical" evidence="7">
    <location>
        <begin position="182"/>
        <end position="207"/>
    </location>
</feature>
<dbReference type="Pfam" id="PF00510">
    <property type="entry name" value="COX3"/>
    <property type="match status" value="1"/>
</dbReference>
<dbReference type="InterPro" id="IPR024791">
    <property type="entry name" value="Cyt_c/ubiquinol_Oxase_su3"/>
</dbReference>
<evidence type="ECO:0000313" key="9">
    <source>
        <dbReference type="EMBL" id="QOV91553.1"/>
    </source>
</evidence>
<feature type="transmembrane region" description="Helical" evidence="7">
    <location>
        <begin position="121"/>
        <end position="140"/>
    </location>
</feature>
<evidence type="ECO:0000256" key="3">
    <source>
        <dbReference type="ARBA" id="ARBA00022692"/>
    </source>
</evidence>
<dbReference type="PROSITE" id="PS50253">
    <property type="entry name" value="COX3"/>
    <property type="match status" value="1"/>
</dbReference>
<evidence type="ECO:0000313" key="10">
    <source>
        <dbReference type="Proteomes" id="UP000593765"/>
    </source>
</evidence>
<dbReference type="InterPro" id="IPR013833">
    <property type="entry name" value="Cyt_c_oxidase_su3_a-hlx"/>
</dbReference>
<keyword evidence="5 7" id="KW-0472">Membrane</keyword>
<dbReference type="RefSeq" id="WP_206294851.1">
    <property type="nucleotide sequence ID" value="NZ_CP063458.1"/>
</dbReference>
<dbReference type="GO" id="GO:0019646">
    <property type="term" value="P:aerobic electron transport chain"/>
    <property type="evidence" value="ECO:0007669"/>
    <property type="project" value="InterPro"/>
</dbReference>
<dbReference type="SUPFAM" id="SSF81452">
    <property type="entry name" value="Cytochrome c oxidase subunit III-like"/>
    <property type="match status" value="1"/>
</dbReference>
<sequence>MTEITANPAAHTAHEEEHESHVHTFFDKDQYPAMHFEDAGQQKESAALGMWAFLATEVLLFAGLFVVYAIYRNAYHEGFMLASHELDVKLGTINTFILLFSSLCVVFAVHSARTNNSKGIVFWLIATMVFGMAFFIVKGFEWNHDYHIGLVPWMKWDPAFLANVKMGDEVHDLNFQARMFMILYFVMTGTHAVHMIVGMIILAVLAYKAKKGAYNSKRYTSLENGGLYWHFVDIVWVFLVPTLYLIDLYNRTGGGH</sequence>
<dbReference type="PANTHER" id="PTHR11403">
    <property type="entry name" value="CYTOCHROME C OXIDASE SUBUNIT III"/>
    <property type="match status" value="1"/>
</dbReference>
<dbReference type="EMBL" id="CP063458">
    <property type="protein sequence ID" value="QOV91553.1"/>
    <property type="molecule type" value="Genomic_DNA"/>
</dbReference>
<keyword evidence="3 6" id="KW-0812">Transmembrane</keyword>
<feature type="domain" description="Heme-copper oxidase subunit III family profile" evidence="8">
    <location>
        <begin position="48"/>
        <end position="248"/>
    </location>
</feature>
<dbReference type="Gene3D" id="1.20.120.80">
    <property type="entry name" value="Cytochrome c oxidase, subunit III, four-helix bundle"/>
    <property type="match status" value="1"/>
</dbReference>